<comment type="similarity">
    <text evidence="2">Belongs to the TMEM208 family.</text>
</comment>
<dbReference type="PANTHER" id="PTHR13505:SF7">
    <property type="entry name" value="TRANSMEMBRANE PROTEIN 208"/>
    <property type="match status" value="1"/>
</dbReference>
<dbReference type="OrthoDB" id="276296at2759"/>
<dbReference type="PaxDb" id="3218-PP1S80_118V6.1"/>
<feature type="region of interest" description="Disordered" evidence="7">
    <location>
        <begin position="143"/>
        <end position="174"/>
    </location>
</feature>
<dbReference type="Pfam" id="PF05620">
    <property type="entry name" value="TMEM208_SND2"/>
    <property type="match status" value="1"/>
</dbReference>
<keyword evidence="11" id="KW-1185">Reference proteome</keyword>
<dbReference type="RefSeq" id="XP_024388611.1">
    <property type="nucleotide sequence ID" value="XM_024532843.2"/>
</dbReference>
<comment type="subcellular location">
    <subcellularLocation>
        <location evidence="1">Endoplasmic reticulum membrane</location>
        <topology evidence="1">Multi-pass membrane protein</topology>
    </subcellularLocation>
</comment>
<keyword evidence="6 8" id="KW-0472">Membrane</keyword>
<proteinExistence type="inferred from homology"/>
<evidence type="ECO:0000256" key="1">
    <source>
        <dbReference type="ARBA" id="ARBA00004477"/>
    </source>
</evidence>
<gene>
    <name evidence="10" type="primary">LOC112288561</name>
    <name evidence="9" type="ORF">PHYPA_015139</name>
</gene>
<evidence type="ECO:0000256" key="5">
    <source>
        <dbReference type="ARBA" id="ARBA00022989"/>
    </source>
</evidence>
<evidence type="ECO:0000313" key="9">
    <source>
        <dbReference type="EMBL" id="PNR45368.1"/>
    </source>
</evidence>
<evidence type="ECO:0008006" key="12">
    <source>
        <dbReference type="Google" id="ProtNLM"/>
    </source>
</evidence>
<dbReference type="GeneID" id="112288561"/>
<evidence type="ECO:0000256" key="4">
    <source>
        <dbReference type="ARBA" id="ARBA00022824"/>
    </source>
</evidence>
<protein>
    <recommendedName>
        <fullName evidence="12">Transmembrane protein 208</fullName>
    </recommendedName>
</protein>
<feature type="transmembrane region" description="Helical" evidence="8">
    <location>
        <begin position="20"/>
        <end position="38"/>
    </location>
</feature>
<evidence type="ECO:0000256" key="8">
    <source>
        <dbReference type="SAM" id="Phobius"/>
    </source>
</evidence>
<reference evidence="9 11" key="2">
    <citation type="journal article" date="2018" name="Plant J.">
        <title>The Physcomitrella patens chromosome-scale assembly reveals moss genome structure and evolution.</title>
        <authorList>
            <person name="Lang D."/>
            <person name="Ullrich K.K."/>
            <person name="Murat F."/>
            <person name="Fuchs J."/>
            <person name="Jenkins J."/>
            <person name="Haas F.B."/>
            <person name="Piednoel M."/>
            <person name="Gundlach H."/>
            <person name="Van Bel M."/>
            <person name="Meyberg R."/>
            <person name="Vives C."/>
            <person name="Morata J."/>
            <person name="Symeonidi A."/>
            <person name="Hiss M."/>
            <person name="Muchero W."/>
            <person name="Kamisugi Y."/>
            <person name="Saleh O."/>
            <person name="Blanc G."/>
            <person name="Decker E.L."/>
            <person name="van Gessel N."/>
            <person name="Grimwood J."/>
            <person name="Hayes R.D."/>
            <person name="Graham S.W."/>
            <person name="Gunter L.E."/>
            <person name="McDaniel S.F."/>
            <person name="Hoernstein S.N.W."/>
            <person name="Larsson A."/>
            <person name="Li F.W."/>
            <person name="Perroud P.F."/>
            <person name="Phillips J."/>
            <person name="Ranjan P."/>
            <person name="Rokshar D.S."/>
            <person name="Rothfels C.J."/>
            <person name="Schneider L."/>
            <person name="Shu S."/>
            <person name="Stevenson D.W."/>
            <person name="Thummler F."/>
            <person name="Tillich M."/>
            <person name="Villarreal Aguilar J.C."/>
            <person name="Widiez T."/>
            <person name="Wong G.K."/>
            <person name="Wymore A."/>
            <person name="Zhang Y."/>
            <person name="Zimmer A.D."/>
            <person name="Quatrano R.S."/>
            <person name="Mayer K.F.X."/>
            <person name="Goodstein D."/>
            <person name="Casacuberta J.M."/>
            <person name="Vandepoele K."/>
            <person name="Reski R."/>
            <person name="Cuming A.C."/>
            <person name="Tuskan G.A."/>
            <person name="Maumus F."/>
            <person name="Salse J."/>
            <person name="Schmutz J."/>
            <person name="Rensing S.A."/>
        </authorList>
    </citation>
    <scope>NUCLEOTIDE SEQUENCE [LARGE SCALE GENOMIC DNA]</scope>
    <source>
        <strain evidence="10 11">cv. Gransden 2004</strain>
    </source>
</reference>
<dbReference type="Gramene" id="Pp3c11_17250V3.1">
    <property type="protein sequence ID" value="PAC:32956560.CDS.1"/>
    <property type="gene ID" value="Pp3c11_17250"/>
</dbReference>
<organism evidence="9">
    <name type="scientific">Physcomitrium patens</name>
    <name type="common">Spreading-leaved earth moss</name>
    <name type="synonym">Physcomitrella patens</name>
    <dbReference type="NCBI Taxonomy" id="3218"/>
    <lineage>
        <taxon>Eukaryota</taxon>
        <taxon>Viridiplantae</taxon>
        <taxon>Streptophyta</taxon>
        <taxon>Embryophyta</taxon>
        <taxon>Bryophyta</taxon>
        <taxon>Bryophytina</taxon>
        <taxon>Bryopsida</taxon>
        <taxon>Funariidae</taxon>
        <taxon>Funariales</taxon>
        <taxon>Funariaceae</taxon>
        <taxon>Physcomitrium</taxon>
    </lineage>
</organism>
<dbReference type="eggNOG" id="KOG3269">
    <property type="taxonomic scope" value="Eukaryota"/>
</dbReference>
<dbReference type="GO" id="GO:0006624">
    <property type="term" value="P:vacuolar protein processing"/>
    <property type="evidence" value="ECO:0000318"/>
    <property type="project" value="GO_Central"/>
</dbReference>
<feature type="compositionally biased region" description="Basic and acidic residues" evidence="7">
    <location>
        <begin position="149"/>
        <end position="164"/>
    </location>
</feature>
<dbReference type="AlphaFoldDB" id="A9SHV6"/>
<dbReference type="EMBL" id="ABEU02000011">
    <property type="protein sequence ID" value="PNR45368.1"/>
    <property type="molecule type" value="Genomic_DNA"/>
</dbReference>
<dbReference type="EnsemblPlants" id="Pp3c11_17250V3.1">
    <property type="protein sequence ID" value="PAC:32956560.CDS.1"/>
    <property type="gene ID" value="Pp3c11_17250"/>
</dbReference>
<evidence type="ECO:0000313" key="10">
    <source>
        <dbReference type="EnsemblPlants" id="PAC:32956560.CDS.1"/>
    </source>
</evidence>
<dbReference type="GO" id="GO:0005789">
    <property type="term" value="C:endoplasmic reticulum membrane"/>
    <property type="evidence" value="ECO:0007669"/>
    <property type="project" value="UniProtKB-SubCell"/>
</dbReference>
<dbReference type="OMA" id="PIRAGWM"/>
<dbReference type="Proteomes" id="UP000006727">
    <property type="component" value="Chromosome 11"/>
</dbReference>
<evidence type="ECO:0000256" key="3">
    <source>
        <dbReference type="ARBA" id="ARBA00022692"/>
    </source>
</evidence>
<feature type="transmembrane region" description="Helical" evidence="8">
    <location>
        <begin position="116"/>
        <end position="135"/>
    </location>
</feature>
<accession>A9SHV6</accession>
<dbReference type="HOGENOM" id="CLU_094308_0_0_1"/>
<feature type="transmembrane region" description="Helical" evidence="8">
    <location>
        <begin position="44"/>
        <end position="62"/>
    </location>
</feature>
<dbReference type="STRING" id="3218.A9SHV6"/>
<evidence type="ECO:0000256" key="7">
    <source>
        <dbReference type="SAM" id="MobiDB-lite"/>
    </source>
</evidence>
<evidence type="ECO:0000313" key="11">
    <source>
        <dbReference type="Proteomes" id="UP000006727"/>
    </source>
</evidence>
<reference evidence="10" key="3">
    <citation type="submission" date="2020-12" db="UniProtKB">
        <authorList>
            <consortium name="EnsemblPlants"/>
        </authorList>
    </citation>
    <scope>IDENTIFICATION</scope>
</reference>
<feature type="compositionally biased region" description="Basic residues" evidence="7">
    <location>
        <begin position="165"/>
        <end position="174"/>
    </location>
</feature>
<dbReference type="PANTHER" id="PTHR13505">
    <property type="entry name" value="TRANSMEMBRANE PROTEIN 208"/>
    <property type="match status" value="1"/>
</dbReference>
<dbReference type="GO" id="GO:0005773">
    <property type="term" value="C:vacuole"/>
    <property type="evidence" value="ECO:0007669"/>
    <property type="project" value="GOC"/>
</dbReference>
<sequence>MANKGAKKRKEENEKHIAFLRNLILISNTLYVVLRFGLRFGSLRWFHGGMFCFTSAIYKLVYDQLAGMAKPEIDAATGEILDGGFDMSTGGLCSYMHDLLYITSFLQVASILSDKFWWLYLVIPAFGIYKVWPFIYNNFLKPAPPEGPMDDKERKRLEKAERKANRPKFGKTRR</sequence>
<dbReference type="InterPro" id="IPR008506">
    <property type="entry name" value="SND2/TMEM208"/>
</dbReference>
<dbReference type="EnsemblPlants" id="Pp3c11_17250V3.2">
    <property type="protein sequence ID" value="PAC:32956561.CDS.1"/>
    <property type="gene ID" value="Pp3c11_17250"/>
</dbReference>
<name>A9SHV6_PHYPA</name>
<keyword evidence="5 8" id="KW-1133">Transmembrane helix</keyword>
<dbReference type="Gramene" id="Pp3c11_17250V3.2">
    <property type="protein sequence ID" value="PAC:32956561.CDS.1"/>
    <property type="gene ID" value="Pp3c11_17250"/>
</dbReference>
<keyword evidence="3 8" id="KW-0812">Transmembrane</keyword>
<dbReference type="Gramene" id="Pp3c11_17250V3.3">
    <property type="protein sequence ID" value="PAC:32956562.CDS.1"/>
    <property type="gene ID" value="Pp3c11_17250"/>
</dbReference>
<reference evidence="9 11" key="1">
    <citation type="journal article" date="2008" name="Science">
        <title>The Physcomitrella genome reveals evolutionary insights into the conquest of land by plants.</title>
        <authorList>
            <person name="Rensing S."/>
            <person name="Lang D."/>
            <person name="Zimmer A."/>
            <person name="Terry A."/>
            <person name="Salamov A."/>
            <person name="Shapiro H."/>
            <person name="Nishiyama T."/>
            <person name="Perroud P.-F."/>
            <person name="Lindquist E."/>
            <person name="Kamisugi Y."/>
            <person name="Tanahashi T."/>
            <person name="Sakakibara K."/>
            <person name="Fujita T."/>
            <person name="Oishi K."/>
            <person name="Shin-I T."/>
            <person name="Kuroki Y."/>
            <person name="Toyoda A."/>
            <person name="Suzuki Y."/>
            <person name="Hashimoto A."/>
            <person name="Yamaguchi K."/>
            <person name="Sugano A."/>
            <person name="Kohara Y."/>
            <person name="Fujiyama A."/>
            <person name="Anterola A."/>
            <person name="Aoki S."/>
            <person name="Ashton N."/>
            <person name="Barbazuk W.B."/>
            <person name="Barker E."/>
            <person name="Bennetzen J."/>
            <person name="Bezanilla M."/>
            <person name="Blankenship R."/>
            <person name="Cho S.H."/>
            <person name="Dutcher S."/>
            <person name="Estelle M."/>
            <person name="Fawcett J.A."/>
            <person name="Gundlach H."/>
            <person name="Hanada K."/>
            <person name="Heyl A."/>
            <person name="Hicks K.A."/>
            <person name="Hugh J."/>
            <person name="Lohr M."/>
            <person name="Mayer K."/>
            <person name="Melkozernov A."/>
            <person name="Murata T."/>
            <person name="Nelson D."/>
            <person name="Pils B."/>
            <person name="Prigge M."/>
            <person name="Reiss B."/>
            <person name="Renner T."/>
            <person name="Rombauts S."/>
            <person name="Rushton P."/>
            <person name="Sanderfoot A."/>
            <person name="Schween G."/>
            <person name="Shiu S.-H."/>
            <person name="Stueber K."/>
            <person name="Theodoulou F.L."/>
            <person name="Tu H."/>
            <person name="Van de Peer Y."/>
            <person name="Verrier P.J."/>
            <person name="Waters E."/>
            <person name="Wood A."/>
            <person name="Yang L."/>
            <person name="Cove D."/>
            <person name="Cuming A."/>
            <person name="Hasebe M."/>
            <person name="Lucas S."/>
            <person name="Mishler D.B."/>
            <person name="Reski R."/>
            <person name="Grigoriev I."/>
            <person name="Quatrano R.S."/>
            <person name="Boore J.L."/>
        </authorList>
    </citation>
    <scope>NUCLEOTIDE SEQUENCE [LARGE SCALE GENOMIC DNA]</scope>
    <source>
        <strain evidence="10 11">cv. Gransden 2004</strain>
    </source>
</reference>
<evidence type="ECO:0000256" key="2">
    <source>
        <dbReference type="ARBA" id="ARBA00009950"/>
    </source>
</evidence>
<dbReference type="EnsemblPlants" id="Pp3c11_17250V3.3">
    <property type="protein sequence ID" value="PAC:32956562.CDS.1"/>
    <property type="gene ID" value="Pp3c11_17250"/>
</dbReference>
<keyword evidence="4" id="KW-0256">Endoplasmic reticulum</keyword>
<evidence type="ECO:0000256" key="6">
    <source>
        <dbReference type="ARBA" id="ARBA00023136"/>
    </source>
</evidence>